<comment type="caution">
    <text evidence="2">The sequence shown here is derived from an EMBL/GenBank/DDBJ whole genome shotgun (WGS) entry which is preliminary data.</text>
</comment>
<feature type="compositionally biased region" description="Basic residues" evidence="1">
    <location>
        <begin position="54"/>
        <end position="69"/>
    </location>
</feature>
<protein>
    <submittedName>
        <fullName evidence="2">Uncharacterized protein</fullName>
    </submittedName>
</protein>
<dbReference type="Proteomes" id="UP000828390">
    <property type="component" value="Unassembled WGS sequence"/>
</dbReference>
<accession>A0A9D4HUA4</accession>
<evidence type="ECO:0000313" key="2">
    <source>
        <dbReference type="EMBL" id="KAH3731170.1"/>
    </source>
</evidence>
<proteinExistence type="predicted"/>
<dbReference type="AlphaFoldDB" id="A0A9D4HUA4"/>
<evidence type="ECO:0000256" key="1">
    <source>
        <dbReference type="SAM" id="MobiDB-lite"/>
    </source>
</evidence>
<feature type="compositionally biased region" description="Polar residues" evidence="1">
    <location>
        <begin position="72"/>
        <end position="81"/>
    </location>
</feature>
<keyword evidence="3" id="KW-1185">Reference proteome</keyword>
<organism evidence="2 3">
    <name type="scientific">Dreissena polymorpha</name>
    <name type="common">Zebra mussel</name>
    <name type="synonym">Mytilus polymorpha</name>
    <dbReference type="NCBI Taxonomy" id="45954"/>
    <lineage>
        <taxon>Eukaryota</taxon>
        <taxon>Metazoa</taxon>
        <taxon>Spiralia</taxon>
        <taxon>Lophotrochozoa</taxon>
        <taxon>Mollusca</taxon>
        <taxon>Bivalvia</taxon>
        <taxon>Autobranchia</taxon>
        <taxon>Heteroconchia</taxon>
        <taxon>Euheterodonta</taxon>
        <taxon>Imparidentia</taxon>
        <taxon>Neoheterodontei</taxon>
        <taxon>Myida</taxon>
        <taxon>Dreissenoidea</taxon>
        <taxon>Dreissenidae</taxon>
        <taxon>Dreissena</taxon>
    </lineage>
</organism>
<gene>
    <name evidence="2" type="ORF">DPMN_057176</name>
</gene>
<evidence type="ECO:0000313" key="3">
    <source>
        <dbReference type="Proteomes" id="UP000828390"/>
    </source>
</evidence>
<reference evidence="2" key="2">
    <citation type="submission" date="2020-11" db="EMBL/GenBank/DDBJ databases">
        <authorList>
            <person name="McCartney M.A."/>
            <person name="Auch B."/>
            <person name="Kono T."/>
            <person name="Mallez S."/>
            <person name="Becker A."/>
            <person name="Gohl D.M."/>
            <person name="Silverstein K.A.T."/>
            <person name="Koren S."/>
            <person name="Bechman K.B."/>
            <person name="Herman A."/>
            <person name="Abrahante J.E."/>
            <person name="Garbe J."/>
        </authorList>
    </citation>
    <scope>NUCLEOTIDE SEQUENCE</scope>
    <source>
        <strain evidence="2">Duluth1</strain>
        <tissue evidence="2">Whole animal</tissue>
    </source>
</reference>
<feature type="compositionally biased region" description="Basic and acidic residues" evidence="1">
    <location>
        <begin position="114"/>
        <end position="127"/>
    </location>
</feature>
<name>A0A9D4HUA4_DREPO</name>
<sequence length="202" mass="23021">MCNLMRNTCMLNIKLLSSILKKLWPILKFSDGRTVRRTDGRTERQTACIDRHGSGRRTGRNAQAGRHRQTGQDRQTYIQTDRQIKVRESPGKQAQTGMAQEDLKAGRSRQAGWHTDRQAGRHAREGRLTMTDRQACKQAPSGRQARLSDRQAGRQVGRNTPGRQAYPKQAGTDRQAETGRPRQTVRQVDIYVGRQTYPGRNR</sequence>
<dbReference type="EMBL" id="JAIWYP010000012">
    <property type="protein sequence ID" value="KAH3731170.1"/>
    <property type="molecule type" value="Genomic_DNA"/>
</dbReference>
<reference evidence="2" key="1">
    <citation type="journal article" date="2019" name="bioRxiv">
        <title>The Genome of the Zebra Mussel, Dreissena polymorpha: A Resource for Invasive Species Research.</title>
        <authorList>
            <person name="McCartney M.A."/>
            <person name="Auch B."/>
            <person name="Kono T."/>
            <person name="Mallez S."/>
            <person name="Zhang Y."/>
            <person name="Obille A."/>
            <person name="Becker A."/>
            <person name="Abrahante J.E."/>
            <person name="Garbe J."/>
            <person name="Badalamenti J.P."/>
            <person name="Herman A."/>
            <person name="Mangelson H."/>
            <person name="Liachko I."/>
            <person name="Sullivan S."/>
            <person name="Sone E.D."/>
            <person name="Koren S."/>
            <person name="Silverstein K.A.T."/>
            <person name="Beckman K.B."/>
            <person name="Gohl D.M."/>
        </authorList>
    </citation>
    <scope>NUCLEOTIDE SEQUENCE</scope>
    <source>
        <strain evidence="2">Duluth1</strain>
        <tissue evidence="2">Whole animal</tissue>
    </source>
</reference>
<feature type="region of interest" description="Disordered" evidence="1">
    <location>
        <begin position="49"/>
        <end position="202"/>
    </location>
</feature>